<protein>
    <submittedName>
        <fullName evidence="1">DUF192 domain-containing protein</fullName>
    </submittedName>
</protein>
<dbReference type="PANTHER" id="PTHR37953:SF1">
    <property type="entry name" value="UPF0127 PROTEIN MJ1496"/>
    <property type="match status" value="1"/>
</dbReference>
<dbReference type="AlphaFoldDB" id="A0A838ZRU3"/>
<dbReference type="PANTHER" id="PTHR37953">
    <property type="entry name" value="UPF0127 PROTEIN MJ1496"/>
    <property type="match status" value="1"/>
</dbReference>
<keyword evidence="2" id="KW-1185">Reference proteome</keyword>
<dbReference type="Proteomes" id="UP000552241">
    <property type="component" value="Unassembled WGS sequence"/>
</dbReference>
<comment type="caution">
    <text evidence="1">The sequence shown here is derived from an EMBL/GenBank/DDBJ whole genome shotgun (WGS) entry which is preliminary data.</text>
</comment>
<reference evidence="1 2" key="1">
    <citation type="submission" date="2020-07" db="EMBL/GenBank/DDBJ databases">
        <title>Moheibacter lacus sp. nov., a member of the family Flavobacteriaceae isolated from freshwater lake sediment.</title>
        <authorList>
            <person name="Liu Y."/>
        </authorList>
    </citation>
    <scope>NUCLEOTIDE SEQUENCE [LARGE SCALE GENOMIC DNA]</scope>
    <source>
        <strain evidence="1 2">BDHS18</strain>
    </source>
</reference>
<evidence type="ECO:0000313" key="1">
    <source>
        <dbReference type="EMBL" id="MBA5629572.1"/>
    </source>
</evidence>
<accession>A0A838ZRU3</accession>
<dbReference type="InterPro" id="IPR003795">
    <property type="entry name" value="DUF192"/>
</dbReference>
<dbReference type="Gene3D" id="2.60.120.1140">
    <property type="entry name" value="Protein of unknown function DUF192"/>
    <property type="match status" value="1"/>
</dbReference>
<proteinExistence type="predicted"/>
<gene>
    <name evidence="1" type="ORF">HU137_07285</name>
</gene>
<evidence type="ECO:0000313" key="2">
    <source>
        <dbReference type="Proteomes" id="UP000552241"/>
    </source>
</evidence>
<dbReference type="Pfam" id="PF02643">
    <property type="entry name" value="DUF192"/>
    <property type="match status" value="1"/>
</dbReference>
<dbReference type="InterPro" id="IPR038695">
    <property type="entry name" value="Saro_0823-like_sf"/>
</dbReference>
<name>A0A838ZRU3_9FLAO</name>
<sequence>MKKDLIAILLLTIVLGCEKSNSSTVSEAEDVQVEIEYTKNGELEFLNENAEPIKKIDIEIADTPNKRARGLMDRSKLGETQGMIFIFNDDEIRPHTFYMKDTRIPLDIMYFDKDSVLINIARNAQPGADSKLAGGTVDGAASDSKFVVEVNGGLADQWGIKEGITKIRWNQN</sequence>
<dbReference type="PROSITE" id="PS51257">
    <property type="entry name" value="PROKAR_LIPOPROTEIN"/>
    <property type="match status" value="1"/>
</dbReference>
<dbReference type="EMBL" id="JACDZE010000001">
    <property type="protein sequence ID" value="MBA5629572.1"/>
    <property type="molecule type" value="Genomic_DNA"/>
</dbReference>
<organism evidence="1 2">
    <name type="scientific">Moheibacter lacus</name>
    <dbReference type="NCBI Taxonomy" id="2745851"/>
    <lineage>
        <taxon>Bacteria</taxon>
        <taxon>Pseudomonadati</taxon>
        <taxon>Bacteroidota</taxon>
        <taxon>Flavobacteriia</taxon>
        <taxon>Flavobacteriales</taxon>
        <taxon>Weeksellaceae</taxon>
        <taxon>Moheibacter</taxon>
    </lineage>
</organism>
<dbReference type="RefSeq" id="WP_182043122.1">
    <property type="nucleotide sequence ID" value="NZ_JACDZE010000001.1"/>
</dbReference>